<dbReference type="SFLD" id="SFLDS00003">
    <property type="entry name" value="Haloacid_Dehalogenase"/>
    <property type="match status" value="1"/>
</dbReference>
<dbReference type="InterPro" id="IPR006354">
    <property type="entry name" value="HAD-SF_hydro_IIA_hyp1"/>
</dbReference>
<name>A0ABQ4LT74_9BACL</name>
<evidence type="ECO:0000256" key="3">
    <source>
        <dbReference type="ARBA" id="ARBA00022723"/>
    </source>
</evidence>
<evidence type="ECO:0000313" key="7">
    <source>
        <dbReference type="EMBL" id="GIO66480.1"/>
    </source>
</evidence>
<evidence type="ECO:0000256" key="1">
    <source>
        <dbReference type="ARBA" id="ARBA00001946"/>
    </source>
</evidence>
<dbReference type="PANTHER" id="PTHR19288">
    <property type="entry name" value="4-NITROPHENYLPHOSPHATASE-RELATED"/>
    <property type="match status" value="1"/>
</dbReference>
<evidence type="ECO:0000256" key="2">
    <source>
        <dbReference type="ARBA" id="ARBA00006696"/>
    </source>
</evidence>
<keyword evidence="5 6" id="KW-0460">Magnesium</keyword>
<gene>
    <name evidence="7" type="ORF">J21TS3_13010</name>
</gene>
<comment type="function">
    <text evidence="6">Catalyzes the dephosphorylation of 2-6 carbon acid sugars in vitro.</text>
</comment>
<dbReference type="SUPFAM" id="SSF56784">
    <property type="entry name" value="HAD-like"/>
    <property type="match status" value="1"/>
</dbReference>
<comment type="cofactor">
    <cofactor evidence="1 6">
        <name>Mg(2+)</name>
        <dbReference type="ChEBI" id="CHEBI:18420"/>
    </cofactor>
</comment>
<dbReference type="InterPro" id="IPR006357">
    <property type="entry name" value="HAD-SF_hydro_IIA"/>
</dbReference>
<keyword evidence="3 6" id="KW-0479">Metal-binding</keyword>
<dbReference type="CDD" id="cd07530">
    <property type="entry name" value="HAD_Pase_UmpH-like"/>
    <property type="match status" value="1"/>
</dbReference>
<reference evidence="7 8" key="1">
    <citation type="submission" date="2021-03" db="EMBL/GenBank/DDBJ databases">
        <title>Antimicrobial resistance genes in bacteria isolated from Japanese honey, and their potential for conferring macrolide and lincosamide resistance in the American foulbrood pathogen Paenibacillus larvae.</title>
        <authorList>
            <person name="Okamoto M."/>
            <person name="Kumagai M."/>
            <person name="Kanamori H."/>
            <person name="Takamatsu D."/>
        </authorList>
    </citation>
    <scope>NUCLEOTIDE SEQUENCE [LARGE SCALE GENOMIC DNA]</scope>
    <source>
        <strain evidence="7 8">J21TS3</strain>
    </source>
</reference>
<dbReference type="Proteomes" id="UP000680638">
    <property type="component" value="Unassembled WGS sequence"/>
</dbReference>
<dbReference type="NCBIfam" id="TIGR01457">
    <property type="entry name" value="HAD-SF-IIA-hyp2"/>
    <property type="match status" value="1"/>
</dbReference>
<dbReference type="Gene3D" id="3.40.50.1000">
    <property type="entry name" value="HAD superfamily/HAD-like"/>
    <property type="match status" value="2"/>
</dbReference>
<dbReference type="PIRSF" id="PIRSF000915">
    <property type="entry name" value="PGP-type_phosphatase"/>
    <property type="match status" value="1"/>
</dbReference>
<proteinExistence type="inferred from homology"/>
<comment type="caution">
    <text evidence="7">The sequence shown here is derived from an EMBL/GenBank/DDBJ whole genome shotgun (WGS) entry which is preliminary data.</text>
</comment>
<dbReference type="Pfam" id="PF13344">
    <property type="entry name" value="Hydrolase_6"/>
    <property type="match status" value="1"/>
</dbReference>
<protein>
    <recommendedName>
        <fullName evidence="6">Acid sugar phosphatase</fullName>
        <ecNumber evidence="6">3.1.3.-</ecNumber>
    </recommendedName>
</protein>
<dbReference type="EMBL" id="BORW01000004">
    <property type="protein sequence ID" value="GIO66480.1"/>
    <property type="molecule type" value="Genomic_DNA"/>
</dbReference>
<comment type="similarity">
    <text evidence="2 6">Belongs to the HAD-like hydrolase superfamily. NagD family.</text>
</comment>
<evidence type="ECO:0000256" key="5">
    <source>
        <dbReference type="ARBA" id="ARBA00022842"/>
    </source>
</evidence>
<organism evidence="7 8">
    <name type="scientific">Paenibacillus cookii</name>
    <dbReference type="NCBI Taxonomy" id="157839"/>
    <lineage>
        <taxon>Bacteria</taxon>
        <taxon>Bacillati</taxon>
        <taxon>Bacillota</taxon>
        <taxon>Bacilli</taxon>
        <taxon>Bacillales</taxon>
        <taxon>Paenibacillaceae</taxon>
        <taxon>Paenibacillus</taxon>
    </lineage>
</organism>
<dbReference type="RefSeq" id="WP_036711922.1">
    <property type="nucleotide sequence ID" value="NZ_BORW01000004.1"/>
</dbReference>
<sequence length="271" mass="28818">MPQNKKTKGLLIDLDGTLYHGNHRIPGADELIRSLKQRRIPYMFVTNNSSRTAEGVAKHLNEMGIEAKPEEVCTSSLAAAEYIAGESPGASVAMLGEEGLRQALSDAGLHIVDENPQYVVQGIDRFFTYESLAKAVQWIRGGAKYVLTNPDLLLPSDHGLVPGAGSLSASIQAASGTEPIVIGKPAGHLMSFATDRLGISPADATVVGDNLRTDIAAGAAAGCETILVLTGLTTEENMEALIEGAGVRPDVVCKDLYELMQRICPDETEVY</sequence>
<dbReference type="InterPro" id="IPR036412">
    <property type="entry name" value="HAD-like_sf"/>
</dbReference>
<keyword evidence="8" id="KW-1185">Reference proteome</keyword>
<dbReference type="Pfam" id="PF13242">
    <property type="entry name" value="Hydrolase_like"/>
    <property type="match status" value="1"/>
</dbReference>
<dbReference type="PANTHER" id="PTHR19288:SF46">
    <property type="entry name" value="HALOACID DEHALOGENASE-LIKE HYDROLASE DOMAIN-CONTAINING PROTEIN 2"/>
    <property type="match status" value="1"/>
</dbReference>
<dbReference type="EC" id="3.1.3.-" evidence="6"/>
<dbReference type="NCBIfam" id="TIGR01460">
    <property type="entry name" value="HAD-SF-IIA"/>
    <property type="match status" value="1"/>
</dbReference>
<accession>A0ABQ4LT74</accession>
<keyword evidence="4" id="KW-0378">Hydrolase</keyword>
<evidence type="ECO:0000313" key="8">
    <source>
        <dbReference type="Proteomes" id="UP000680638"/>
    </source>
</evidence>
<evidence type="ECO:0000256" key="6">
    <source>
        <dbReference type="PIRNR" id="PIRNR000915"/>
    </source>
</evidence>
<dbReference type="SFLD" id="SFLDG01139">
    <property type="entry name" value="C2.A:_Pyridoxal_Phosphate_Phos"/>
    <property type="match status" value="1"/>
</dbReference>
<evidence type="ECO:0000256" key="4">
    <source>
        <dbReference type="ARBA" id="ARBA00022801"/>
    </source>
</evidence>
<dbReference type="InterPro" id="IPR023214">
    <property type="entry name" value="HAD_sf"/>
</dbReference>